<dbReference type="RefSeq" id="WP_052569783.1">
    <property type="nucleotide sequence ID" value="NZ_CP009498.1"/>
</dbReference>
<evidence type="ECO:0000313" key="2">
    <source>
        <dbReference type="EMBL" id="AKL97587.1"/>
    </source>
</evidence>
<evidence type="ECO:0000256" key="1">
    <source>
        <dbReference type="SAM" id="Coils"/>
    </source>
</evidence>
<organism evidence="2 3">
    <name type="scientific">Endomicrobium proavitum</name>
    <dbReference type="NCBI Taxonomy" id="1408281"/>
    <lineage>
        <taxon>Bacteria</taxon>
        <taxon>Pseudomonadati</taxon>
        <taxon>Elusimicrobiota</taxon>
        <taxon>Endomicrobiia</taxon>
        <taxon>Endomicrobiales</taxon>
        <taxon>Endomicrobiaceae</taxon>
        <taxon>Endomicrobium</taxon>
    </lineage>
</organism>
<keyword evidence="1" id="KW-0175">Coiled coil</keyword>
<evidence type="ECO:0000313" key="3">
    <source>
        <dbReference type="Proteomes" id="UP000035337"/>
    </source>
</evidence>
<dbReference type="EMBL" id="CP009498">
    <property type="protein sequence ID" value="AKL97587.1"/>
    <property type="molecule type" value="Genomic_DNA"/>
</dbReference>
<gene>
    <name evidence="2" type="ORF">Epro_0208</name>
</gene>
<feature type="coiled-coil region" evidence="1">
    <location>
        <begin position="4"/>
        <end position="38"/>
    </location>
</feature>
<dbReference type="Proteomes" id="UP000035337">
    <property type="component" value="Chromosome"/>
</dbReference>
<dbReference type="AlphaFoldDB" id="A0A0G3WI92"/>
<proteinExistence type="predicted"/>
<sequence length="75" mass="8774">MDNFDVLSAKIKKTAEKLKRLNNENLRLKAENEFLRKESELNRQKSGEYAVLKDNAKEAVVKIERILKKIDTVKE</sequence>
<name>A0A0G3WI92_9BACT</name>
<accession>A0A0G3WI92</accession>
<dbReference type="KEGG" id="epo:Epro_0208"/>
<dbReference type="STRING" id="1408281.Epro_0208"/>
<reference evidence="2 3" key="1">
    <citation type="submission" date="2014-09" db="EMBL/GenBank/DDBJ databases">
        <title>Complete genome sequence of Endomicrobium proavitum.</title>
        <authorList>
            <person name="Zheng H."/>
        </authorList>
    </citation>
    <scope>NUCLEOTIDE SEQUENCE [LARGE SCALE GENOMIC DNA]</scope>
    <source>
        <strain evidence="2 3">Rsa215</strain>
    </source>
</reference>
<protein>
    <submittedName>
        <fullName evidence="2">Uncharacterized protein</fullName>
    </submittedName>
</protein>
<keyword evidence="3" id="KW-1185">Reference proteome</keyword>